<name>A0AAE0LA50_9CHLO</name>
<evidence type="ECO:0000313" key="2">
    <source>
        <dbReference type="Proteomes" id="UP001190700"/>
    </source>
</evidence>
<proteinExistence type="predicted"/>
<dbReference type="EMBL" id="LGRX02006155">
    <property type="protein sequence ID" value="KAK3277325.1"/>
    <property type="molecule type" value="Genomic_DNA"/>
</dbReference>
<sequence length="148" mass="16462">MQIKELRGDPDFHNVARTVRAYCAEGGIDVRSCVVRDGVSVACERRHAQLPLMERLLVTLEVLLDCPLVDERVVRVCFDRVHAELHAHSVASPERVDLGRACQWLRVFDAVCEPNYVSPSPSDDLSTCRYGVCGGVLGGLHEATWFTV</sequence>
<keyword evidence="2" id="KW-1185">Reference proteome</keyword>
<evidence type="ECO:0000313" key="1">
    <source>
        <dbReference type="EMBL" id="KAK3277325.1"/>
    </source>
</evidence>
<comment type="caution">
    <text evidence="1">The sequence shown here is derived from an EMBL/GenBank/DDBJ whole genome shotgun (WGS) entry which is preliminary data.</text>
</comment>
<accession>A0AAE0LA50</accession>
<organism evidence="1 2">
    <name type="scientific">Cymbomonas tetramitiformis</name>
    <dbReference type="NCBI Taxonomy" id="36881"/>
    <lineage>
        <taxon>Eukaryota</taxon>
        <taxon>Viridiplantae</taxon>
        <taxon>Chlorophyta</taxon>
        <taxon>Pyramimonadophyceae</taxon>
        <taxon>Pyramimonadales</taxon>
        <taxon>Pyramimonadaceae</taxon>
        <taxon>Cymbomonas</taxon>
    </lineage>
</organism>
<protein>
    <submittedName>
        <fullName evidence="1">Uncharacterized protein</fullName>
    </submittedName>
</protein>
<gene>
    <name evidence="1" type="ORF">CYMTET_14649</name>
</gene>
<reference evidence="1 2" key="1">
    <citation type="journal article" date="2015" name="Genome Biol. Evol.">
        <title>Comparative Genomics of a Bacterivorous Green Alga Reveals Evolutionary Causalities and Consequences of Phago-Mixotrophic Mode of Nutrition.</title>
        <authorList>
            <person name="Burns J.A."/>
            <person name="Paasch A."/>
            <person name="Narechania A."/>
            <person name="Kim E."/>
        </authorList>
    </citation>
    <scope>NUCLEOTIDE SEQUENCE [LARGE SCALE GENOMIC DNA]</scope>
    <source>
        <strain evidence="1 2">PLY_AMNH</strain>
    </source>
</reference>
<dbReference type="AlphaFoldDB" id="A0AAE0LA50"/>
<dbReference type="Proteomes" id="UP001190700">
    <property type="component" value="Unassembled WGS sequence"/>
</dbReference>